<feature type="transmembrane region" description="Helical" evidence="2">
    <location>
        <begin position="405"/>
        <end position="426"/>
    </location>
</feature>
<gene>
    <name evidence="3" type="ORF">GCM10009839_39430</name>
</gene>
<feature type="transmembrane region" description="Helical" evidence="2">
    <location>
        <begin position="485"/>
        <end position="502"/>
    </location>
</feature>
<feature type="transmembrane region" description="Helical" evidence="2">
    <location>
        <begin position="438"/>
        <end position="458"/>
    </location>
</feature>
<dbReference type="EMBL" id="BAAAQN010000021">
    <property type="protein sequence ID" value="GAA2034900.1"/>
    <property type="molecule type" value="Genomic_DNA"/>
</dbReference>
<feature type="transmembrane region" description="Helical" evidence="2">
    <location>
        <begin position="29"/>
        <end position="47"/>
    </location>
</feature>
<protein>
    <recommendedName>
        <fullName evidence="5">DUF2142 domain-containing protein</fullName>
    </recommendedName>
</protein>
<keyword evidence="2" id="KW-1133">Transmembrane helix</keyword>
<dbReference type="RefSeq" id="WP_344667093.1">
    <property type="nucleotide sequence ID" value="NZ_BAAAQN010000021.1"/>
</dbReference>
<feature type="transmembrane region" description="Helical" evidence="2">
    <location>
        <begin position="179"/>
        <end position="196"/>
    </location>
</feature>
<evidence type="ECO:0000256" key="2">
    <source>
        <dbReference type="SAM" id="Phobius"/>
    </source>
</evidence>
<dbReference type="Proteomes" id="UP001500751">
    <property type="component" value="Unassembled WGS sequence"/>
</dbReference>
<evidence type="ECO:0008006" key="5">
    <source>
        <dbReference type="Google" id="ProtNLM"/>
    </source>
</evidence>
<feature type="transmembrane region" description="Helical" evidence="2">
    <location>
        <begin position="373"/>
        <end position="393"/>
    </location>
</feature>
<proteinExistence type="predicted"/>
<feature type="transmembrane region" description="Helical" evidence="2">
    <location>
        <begin position="249"/>
        <end position="265"/>
    </location>
</feature>
<organism evidence="3 4">
    <name type="scientific">Catenulispora yoronensis</name>
    <dbReference type="NCBI Taxonomy" id="450799"/>
    <lineage>
        <taxon>Bacteria</taxon>
        <taxon>Bacillati</taxon>
        <taxon>Actinomycetota</taxon>
        <taxon>Actinomycetes</taxon>
        <taxon>Catenulisporales</taxon>
        <taxon>Catenulisporaceae</taxon>
        <taxon>Catenulispora</taxon>
    </lineage>
</organism>
<evidence type="ECO:0000313" key="4">
    <source>
        <dbReference type="Proteomes" id="UP001500751"/>
    </source>
</evidence>
<keyword evidence="2" id="KW-0472">Membrane</keyword>
<comment type="caution">
    <text evidence="3">The sequence shown here is derived from an EMBL/GenBank/DDBJ whole genome shotgun (WGS) entry which is preliminary data.</text>
</comment>
<feature type="region of interest" description="Disordered" evidence="1">
    <location>
        <begin position="1"/>
        <end position="20"/>
    </location>
</feature>
<feature type="transmembrane region" description="Helical" evidence="2">
    <location>
        <begin position="347"/>
        <end position="366"/>
    </location>
</feature>
<keyword evidence="2" id="KW-0812">Transmembrane</keyword>
<dbReference type="Pfam" id="PF09913">
    <property type="entry name" value="DUF2142"/>
    <property type="match status" value="1"/>
</dbReference>
<sequence length="525" mass="56115">MAVGEMATEQESTRRRGPGRRREASTLRVWVLAFLGVFLLGAGWSLATPYDGQPDELQHVIRAYGVVDGQINAGPANSPVRTAKSLVPEGKACFRWHLDKTGDCQAEPGSVPAEQHIKIHEGSGASGYDPSYYLYVGPVIHLWPNMTGVVLARLLTAAEMSALIASAVAVAWSSRRGRWLLGGIMVGVTPVAASLLGAVNPAGVEIAAALAFWVCVLDLFSPDAPPRKWVAMTAAWSGAVFAVTRGFGFGWMGLAVLVCALTINWAKIKELWASVPVRWAVGIIGAACCLAVAWDMSAGANYPLTANTTSKTSLPQIIIQELWVRIPFYLDGTARQVSYGDIPIPTVVTYVWLAGVGFFIVGGMILGNWRERLQIAAVAVGAIAILAVSDINAVRQGMWFSQGRYALPLLVGAPMLGAAVMGRTGVLTPRVNTQALRCLAVGLLPVHLLVLAVTMVRFERGFPTNGVLAVNPFRGSWTPPAGAELPVILLCLGLLLIGWLMWRGVPEEPQDLSDAPTRRLRTAAV</sequence>
<keyword evidence="4" id="KW-1185">Reference proteome</keyword>
<feature type="transmembrane region" description="Helical" evidence="2">
    <location>
        <begin position="150"/>
        <end position="172"/>
    </location>
</feature>
<reference evidence="4" key="1">
    <citation type="journal article" date="2019" name="Int. J. Syst. Evol. Microbiol.">
        <title>The Global Catalogue of Microorganisms (GCM) 10K type strain sequencing project: providing services to taxonomists for standard genome sequencing and annotation.</title>
        <authorList>
            <consortium name="The Broad Institute Genomics Platform"/>
            <consortium name="The Broad Institute Genome Sequencing Center for Infectious Disease"/>
            <person name="Wu L."/>
            <person name="Ma J."/>
        </authorList>
    </citation>
    <scope>NUCLEOTIDE SEQUENCE [LARGE SCALE GENOMIC DNA]</scope>
    <source>
        <strain evidence="4">JCM 16014</strain>
    </source>
</reference>
<dbReference type="InterPro" id="IPR018674">
    <property type="entry name" value="DUF2142_membrane"/>
</dbReference>
<evidence type="ECO:0000256" key="1">
    <source>
        <dbReference type="SAM" id="MobiDB-lite"/>
    </source>
</evidence>
<evidence type="ECO:0000313" key="3">
    <source>
        <dbReference type="EMBL" id="GAA2034900.1"/>
    </source>
</evidence>
<name>A0ABP5FVW7_9ACTN</name>
<feature type="transmembrane region" description="Helical" evidence="2">
    <location>
        <begin position="277"/>
        <end position="294"/>
    </location>
</feature>
<accession>A0ABP5FVW7</accession>